<organism evidence="14">
    <name type="scientific">Anopheles coluzzii</name>
    <name type="common">African malaria mosquito</name>
    <dbReference type="NCBI Taxonomy" id="1518534"/>
    <lineage>
        <taxon>Eukaryota</taxon>
        <taxon>Metazoa</taxon>
        <taxon>Ecdysozoa</taxon>
        <taxon>Arthropoda</taxon>
        <taxon>Hexapoda</taxon>
        <taxon>Insecta</taxon>
        <taxon>Pterygota</taxon>
        <taxon>Neoptera</taxon>
        <taxon>Endopterygota</taxon>
        <taxon>Diptera</taxon>
        <taxon>Nematocera</taxon>
        <taxon>Culicoidea</taxon>
        <taxon>Culicidae</taxon>
        <taxon>Anophelinae</taxon>
        <taxon>Anopheles</taxon>
    </lineage>
</organism>
<feature type="region of interest" description="Disordered" evidence="12">
    <location>
        <begin position="271"/>
        <end position="290"/>
    </location>
</feature>
<evidence type="ECO:0000256" key="1">
    <source>
        <dbReference type="ARBA" id="ARBA00022722"/>
    </source>
</evidence>
<evidence type="ECO:0000256" key="3">
    <source>
        <dbReference type="ARBA" id="ARBA00022759"/>
    </source>
</evidence>
<dbReference type="GO" id="GO:0008270">
    <property type="term" value="F:zinc ion binding"/>
    <property type="evidence" value="ECO:0007669"/>
    <property type="project" value="UniProtKB-KW"/>
</dbReference>
<dbReference type="Gene3D" id="3.30.40.10">
    <property type="entry name" value="Zinc/RING finger domain, C3HC4 (zinc finger)"/>
    <property type="match status" value="1"/>
</dbReference>
<comment type="subunit">
    <text evidence="11">Forms a heterodimer with a member of the SLX4 family.</text>
</comment>
<evidence type="ECO:0000256" key="2">
    <source>
        <dbReference type="ARBA" id="ARBA00022723"/>
    </source>
</evidence>
<dbReference type="HAMAP" id="MF_03100">
    <property type="entry name" value="Endonuc_su_Slx1"/>
    <property type="match status" value="1"/>
</dbReference>
<proteinExistence type="inferred from homology"/>
<dbReference type="Gene3D" id="3.40.1440.10">
    <property type="entry name" value="GIY-YIG endonuclease"/>
    <property type="match status" value="1"/>
</dbReference>
<evidence type="ECO:0000256" key="5">
    <source>
        <dbReference type="ARBA" id="ARBA00022771"/>
    </source>
</evidence>
<evidence type="ECO:0000256" key="12">
    <source>
        <dbReference type="SAM" id="MobiDB-lite"/>
    </source>
</evidence>
<sequence>MKSVEEIEDFYGVYLLVSKSPNPKFAGRTYIGYTVDPNRRIKQHNRGEDAGGARRTSNRGPWTMVLIVHGFPNNISALRFEWAWQQPRVSRRLKQIPELQKKLRKESNFEYNFRILTEMLRMGPWNRLPLVVRWFADEFHREFEARRLTLPAAAFRARIRRILKPPYLILVGKKPPLHMPICFGRIKKVRRKKANKQPIEGRHTVHPSAAKQTVSNRAKNSKIAINYDFDEYDLLVMGGEKIDDAGDAAAVNRPSVPPIMPATTMPADESVVISSDSESDNGRAEGEHASQSAAQKCTICAGELMLEQEKEEMKEDAEQRQSDLILRCLQSRCPLACHVECLAELVLEPGQYVPVEGDCPHCEGHFLWGDIIRKANGCSDLVDDTDNVDPVVLDEVSDEGE</sequence>
<keyword evidence="2" id="KW-0479">Metal-binding</keyword>
<protein>
    <recommendedName>
        <fullName evidence="11">Structure-specific endonuclease subunit SLX1 homolog</fullName>
        <ecNumber evidence="11">3.1.-.-</ecNumber>
    </recommendedName>
</protein>
<dbReference type="Pfam" id="PF01541">
    <property type="entry name" value="GIY-YIG"/>
    <property type="match status" value="1"/>
</dbReference>
<dbReference type="GO" id="GO:0000724">
    <property type="term" value="P:double-strand break repair via homologous recombination"/>
    <property type="evidence" value="ECO:0007669"/>
    <property type="project" value="TreeGrafter"/>
</dbReference>
<comment type="similarity">
    <text evidence="11">Belongs to the SLX1 family.</text>
</comment>
<dbReference type="EC" id="3.1.-.-" evidence="11"/>
<accession>A0A8W7Q2G9</accession>
<keyword evidence="9 11" id="KW-0234">DNA repair</keyword>
<dbReference type="VEuPathDB" id="VectorBase:ACON2_041696"/>
<evidence type="ECO:0000256" key="11">
    <source>
        <dbReference type="HAMAP-Rule" id="MF_03100"/>
    </source>
</evidence>
<dbReference type="Proteomes" id="UP000075882">
    <property type="component" value="Unassembled WGS sequence"/>
</dbReference>
<keyword evidence="8 11" id="KW-0233">DNA recombination</keyword>
<evidence type="ECO:0000313" key="14">
    <source>
        <dbReference type="EnsemblMetazoa" id="ACOM041966-PA.1"/>
    </source>
</evidence>
<dbReference type="GO" id="GO:0033557">
    <property type="term" value="C:Slx1-Slx4 complex"/>
    <property type="evidence" value="ECO:0007669"/>
    <property type="project" value="UniProtKB-UniRule"/>
</dbReference>
<dbReference type="GO" id="GO:0017108">
    <property type="term" value="F:5'-flap endonuclease activity"/>
    <property type="evidence" value="ECO:0007669"/>
    <property type="project" value="InterPro"/>
</dbReference>
<name>A0A8W7Q2G9_ANOCL</name>
<evidence type="ECO:0000256" key="4">
    <source>
        <dbReference type="ARBA" id="ARBA00022763"/>
    </source>
</evidence>
<dbReference type="PANTHER" id="PTHR20208">
    <property type="entry name" value="STRUCTURE-SPECIFIC ENDONUCLEASE SUBUNIT SLX1"/>
    <property type="match status" value="1"/>
</dbReference>
<feature type="region of interest" description="Disordered" evidence="12">
    <location>
        <begin position="194"/>
        <end position="217"/>
    </location>
</feature>
<dbReference type="CDD" id="cd10455">
    <property type="entry name" value="GIY-YIG_SLX1"/>
    <property type="match status" value="1"/>
</dbReference>
<dbReference type="SUPFAM" id="SSF82771">
    <property type="entry name" value="GIY-YIG endonuclease"/>
    <property type="match status" value="1"/>
</dbReference>
<dbReference type="AlphaFoldDB" id="A0A8W7Q2G9"/>
<dbReference type="EnsemblMetazoa" id="ACOM041966-RA">
    <property type="protein sequence ID" value="ACOM041966-PA.1"/>
    <property type="gene ID" value="ACOM041966"/>
</dbReference>
<dbReference type="InterPro" id="IPR000305">
    <property type="entry name" value="GIY-YIG_endonuc"/>
</dbReference>
<evidence type="ECO:0000256" key="8">
    <source>
        <dbReference type="ARBA" id="ARBA00023172"/>
    </source>
</evidence>
<evidence type="ECO:0000256" key="7">
    <source>
        <dbReference type="ARBA" id="ARBA00022833"/>
    </source>
</evidence>
<keyword evidence="3 11" id="KW-0255">Endonuclease</keyword>
<dbReference type="SMART" id="SM00465">
    <property type="entry name" value="GIYc"/>
    <property type="match status" value="1"/>
</dbReference>
<dbReference type="PANTHER" id="PTHR20208:SF10">
    <property type="entry name" value="STRUCTURE-SPECIFIC ENDONUCLEASE SUBUNIT SLX1"/>
    <property type="match status" value="1"/>
</dbReference>
<dbReference type="FunFam" id="3.40.1440.10:FF:000008">
    <property type="entry name" value="Structure-specific endonuclease subunit SLX1 homolog"/>
    <property type="match status" value="1"/>
</dbReference>
<dbReference type="InterPro" id="IPR027520">
    <property type="entry name" value="Slx1"/>
</dbReference>
<evidence type="ECO:0000256" key="9">
    <source>
        <dbReference type="ARBA" id="ARBA00023204"/>
    </source>
</evidence>
<comment type="caution">
    <text evidence="11">Lacks conserved residue(s) required for the propagation of feature annotation.</text>
</comment>
<keyword evidence="10 11" id="KW-0539">Nucleus</keyword>
<comment type="function">
    <text evidence="11">Catalytic subunit of a heterodimeric structure-specific endonuclease that resolves DNA secondary structures generated during DNA repair and recombination. Has endonuclease activity towards branched DNA substrates, introducing single-strand cuts in duplex DNA close to junctions with ss-DNA.</text>
</comment>
<evidence type="ECO:0000256" key="6">
    <source>
        <dbReference type="ARBA" id="ARBA00022801"/>
    </source>
</evidence>
<keyword evidence="1 11" id="KW-0540">Nuclease</keyword>
<dbReference type="InterPro" id="IPR050381">
    <property type="entry name" value="SLX1_endonuclease"/>
</dbReference>
<evidence type="ECO:0000256" key="10">
    <source>
        <dbReference type="ARBA" id="ARBA00023242"/>
    </source>
</evidence>
<dbReference type="InterPro" id="IPR035901">
    <property type="entry name" value="GIY-YIG_endonuc_sf"/>
</dbReference>
<keyword evidence="6 11" id="KW-0378">Hydrolase</keyword>
<dbReference type="Pfam" id="PF21202">
    <property type="entry name" value="SLX1_C"/>
    <property type="match status" value="1"/>
</dbReference>
<comment type="cofactor">
    <cofactor evidence="11">
        <name>a divalent metal cation</name>
        <dbReference type="ChEBI" id="CHEBI:60240"/>
    </cofactor>
</comment>
<reference evidence="14" key="1">
    <citation type="submission" date="2022-08" db="UniProtKB">
        <authorList>
            <consortium name="EnsemblMetazoa"/>
        </authorList>
    </citation>
    <scope>IDENTIFICATION</scope>
</reference>
<dbReference type="InterPro" id="IPR013083">
    <property type="entry name" value="Znf_RING/FYVE/PHD"/>
</dbReference>
<feature type="domain" description="GIY-YIG" evidence="13">
    <location>
        <begin position="9"/>
        <end position="96"/>
    </location>
</feature>
<dbReference type="GO" id="GO:0008821">
    <property type="term" value="F:crossover junction DNA endonuclease activity"/>
    <property type="evidence" value="ECO:0007669"/>
    <property type="project" value="TreeGrafter"/>
</dbReference>
<evidence type="ECO:0000259" key="13">
    <source>
        <dbReference type="PROSITE" id="PS50164"/>
    </source>
</evidence>
<keyword evidence="5" id="KW-0863">Zinc-finger</keyword>
<keyword evidence="7" id="KW-0862">Zinc</keyword>
<dbReference type="PROSITE" id="PS50164">
    <property type="entry name" value="GIY_YIG"/>
    <property type="match status" value="1"/>
</dbReference>
<dbReference type="InterPro" id="IPR048749">
    <property type="entry name" value="SLX1_C"/>
</dbReference>
<comment type="subcellular location">
    <subcellularLocation>
        <location evidence="11">Nucleus</location>
    </subcellularLocation>
</comment>
<keyword evidence="4 11" id="KW-0227">DNA damage</keyword>